<protein>
    <submittedName>
        <fullName evidence="2">Uncharacterized protein</fullName>
    </submittedName>
</protein>
<dbReference type="EMBL" id="PQIB02000004">
    <property type="protein sequence ID" value="RLN21803.1"/>
    <property type="molecule type" value="Genomic_DNA"/>
</dbReference>
<feature type="region of interest" description="Disordered" evidence="1">
    <location>
        <begin position="44"/>
        <end position="68"/>
    </location>
</feature>
<sequence length="187" mass="19331">MDGRRSTAAARSAYFCGCGGAGLAAARPGPRPASRRVGTSRAGIDCLPERGSSLPGVPTRRVRRRPAGGHGIGISLPPCVRRHVATRVVLQLAAGGWAGLAEWLAATASNGRPTRPLCRGVVVRARARGARASNHGGIGGRPGCLTGTVVARRELAGPAVQPSLRACYCCARKICYQLGGTFGNERK</sequence>
<reference evidence="3" key="1">
    <citation type="journal article" date="2019" name="Nat. Commun.">
        <title>The genome of broomcorn millet.</title>
        <authorList>
            <person name="Zou C."/>
            <person name="Miki D."/>
            <person name="Li D."/>
            <person name="Tang Q."/>
            <person name="Xiao L."/>
            <person name="Rajput S."/>
            <person name="Deng P."/>
            <person name="Jia W."/>
            <person name="Huang R."/>
            <person name="Zhang M."/>
            <person name="Sun Y."/>
            <person name="Hu J."/>
            <person name="Fu X."/>
            <person name="Schnable P.S."/>
            <person name="Li F."/>
            <person name="Zhang H."/>
            <person name="Feng B."/>
            <person name="Zhu X."/>
            <person name="Liu R."/>
            <person name="Schnable J.C."/>
            <person name="Zhu J.-K."/>
            <person name="Zhang H."/>
        </authorList>
    </citation>
    <scope>NUCLEOTIDE SEQUENCE [LARGE SCALE GENOMIC DNA]</scope>
</reference>
<accession>A0A3L6SJE7</accession>
<comment type="caution">
    <text evidence="2">The sequence shown here is derived from an EMBL/GenBank/DDBJ whole genome shotgun (WGS) entry which is preliminary data.</text>
</comment>
<dbReference type="AlphaFoldDB" id="A0A3L6SJE7"/>
<evidence type="ECO:0000256" key="1">
    <source>
        <dbReference type="SAM" id="MobiDB-lite"/>
    </source>
</evidence>
<keyword evidence="3" id="KW-1185">Reference proteome</keyword>
<organism evidence="2 3">
    <name type="scientific">Panicum miliaceum</name>
    <name type="common">Proso millet</name>
    <name type="synonym">Broomcorn millet</name>
    <dbReference type="NCBI Taxonomy" id="4540"/>
    <lineage>
        <taxon>Eukaryota</taxon>
        <taxon>Viridiplantae</taxon>
        <taxon>Streptophyta</taxon>
        <taxon>Embryophyta</taxon>
        <taxon>Tracheophyta</taxon>
        <taxon>Spermatophyta</taxon>
        <taxon>Magnoliopsida</taxon>
        <taxon>Liliopsida</taxon>
        <taxon>Poales</taxon>
        <taxon>Poaceae</taxon>
        <taxon>PACMAD clade</taxon>
        <taxon>Panicoideae</taxon>
        <taxon>Panicodae</taxon>
        <taxon>Paniceae</taxon>
        <taxon>Panicinae</taxon>
        <taxon>Panicum</taxon>
        <taxon>Panicum sect. Panicum</taxon>
    </lineage>
</organism>
<proteinExistence type="predicted"/>
<evidence type="ECO:0000313" key="3">
    <source>
        <dbReference type="Proteomes" id="UP000275267"/>
    </source>
</evidence>
<gene>
    <name evidence="2" type="ORF">C2845_PM07G14750</name>
</gene>
<evidence type="ECO:0000313" key="2">
    <source>
        <dbReference type="EMBL" id="RLN21803.1"/>
    </source>
</evidence>
<name>A0A3L6SJE7_PANMI</name>
<dbReference type="Proteomes" id="UP000275267">
    <property type="component" value="Unassembled WGS sequence"/>
</dbReference>